<dbReference type="InterPro" id="IPR005334">
    <property type="entry name" value="Tctex-1-like"/>
</dbReference>
<organism evidence="2 3">
    <name type="scientific">Adineta steineri</name>
    <dbReference type="NCBI Taxonomy" id="433720"/>
    <lineage>
        <taxon>Eukaryota</taxon>
        <taxon>Metazoa</taxon>
        <taxon>Spiralia</taxon>
        <taxon>Gnathifera</taxon>
        <taxon>Rotifera</taxon>
        <taxon>Eurotatoria</taxon>
        <taxon>Bdelloidea</taxon>
        <taxon>Adinetida</taxon>
        <taxon>Adinetidae</taxon>
        <taxon>Adineta</taxon>
    </lineage>
</organism>
<evidence type="ECO:0000313" key="3">
    <source>
        <dbReference type="Proteomes" id="UP000663860"/>
    </source>
</evidence>
<dbReference type="InterPro" id="IPR038586">
    <property type="entry name" value="Tctex-1-like_sf"/>
</dbReference>
<dbReference type="GO" id="GO:0045505">
    <property type="term" value="F:dynein intermediate chain binding"/>
    <property type="evidence" value="ECO:0007669"/>
    <property type="project" value="TreeGrafter"/>
</dbReference>
<dbReference type="PANTHER" id="PTHR21255">
    <property type="entry name" value="T-COMPLEX-ASSOCIATED-TESTIS-EXPRESSED 1/ DYNEIN LIGHT CHAIN"/>
    <property type="match status" value="1"/>
</dbReference>
<dbReference type="Proteomes" id="UP000663860">
    <property type="component" value="Unassembled WGS sequence"/>
</dbReference>
<dbReference type="CDD" id="cd21451">
    <property type="entry name" value="DLC-like_TCTEX1D"/>
    <property type="match status" value="1"/>
</dbReference>
<proteinExistence type="inferred from homology"/>
<dbReference type="Pfam" id="PF03645">
    <property type="entry name" value="Tctex-1"/>
    <property type="match status" value="1"/>
</dbReference>
<evidence type="ECO:0000256" key="1">
    <source>
        <dbReference type="ARBA" id="ARBA00005361"/>
    </source>
</evidence>
<sequence>MMAHLPKTITLPHNSVLFSNSEHHHEIGNHENHSHVRQHRQSSRYSFYHHGHNHHRIRYENTYRMEPNNEHKLDLVQIRRVATSTIEAAILNYEYNPEQATKFIELLAEQIRSRMKQLHFPRYKIITQASVGQNKGQDLRIVSKCIWNSKWDRHITITKEIFNDFITVTIFFIYTE</sequence>
<comment type="similarity">
    <text evidence="1">Belongs to the dynein light chain Tctex-type family.</text>
</comment>
<name>A0A813M1Q4_9BILA</name>
<gene>
    <name evidence="2" type="ORF">IZO911_LOCUS223</name>
</gene>
<dbReference type="AlphaFoldDB" id="A0A813M1Q4"/>
<evidence type="ECO:0000313" key="2">
    <source>
        <dbReference type="EMBL" id="CAF0712450.1"/>
    </source>
</evidence>
<dbReference type="GO" id="GO:0005737">
    <property type="term" value="C:cytoplasm"/>
    <property type="evidence" value="ECO:0007669"/>
    <property type="project" value="TreeGrafter"/>
</dbReference>
<accession>A0A813M1Q4</accession>
<dbReference type="GO" id="GO:0005868">
    <property type="term" value="C:cytoplasmic dynein complex"/>
    <property type="evidence" value="ECO:0007669"/>
    <property type="project" value="TreeGrafter"/>
</dbReference>
<dbReference type="EMBL" id="CAJNOE010000001">
    <property type="protein sequence ID" value="CAF0712450.1"/>
    <property type="molecule type" value="Genomic_DNA"/>
</dbReference>
<dbReference type="PANTHER" id="PTHR21255:SF65">
    <property type="entry name" value="TCTEX1 DOMAIN-CONTAINING PROTEIN 2"/>
    <property type="match status" value="1"/>
</dbReference>
<comment type="caution">
    <text evidence="2">The sequence shown here is derived from an EMBL/GenBank/DDBJ whole genome shotgun (WGS) entry which is preliminary data.</text>
</comment>
<dbReference type="Gene3D" id="3.30.1140.40">
    <property type="entry name" value="Tctex-1"/>
    <property type="match status" value="1"/>
</dbReference>
<protein>
    <submittedName>
        <fullName evidence="2">Uncharacterized protein</fullName>
    </submittedName>
</protein>
<dbReference type="GO" id="GO:0007018">
    <property type="term" value="P:microtubule-based movement"/>
    <property type="evidence" value="ECO:0007669"/>
    <property type="project" value="TreeGrafter"/>
</dbReference>
<reference evidence="2" key="1">
    <citation type="submission" date="2021-02" db="EMBL/GenBank/DDBJ databases">
        <authorList>
            <person name="Nowell W R."/>
        </authorList>
    </citation>
    <scope>NUCLEOTIDE SEQUENCE</scope>
</reference>